<dbReference type="Pfam" id="PF24681">
    <property type="entry name" value="Kelch_KLHDC2_KLHL20_DRC7"/>
    <property type="match status" value="1"/>
</dbReference>
<dbReference type="GO" id="GO:0005829">
    <property type="term" value="C:cytosol"/>
    <property type="evidence" value="ECO:0007669"/>
    <property type="project" value="TreeGrafter"/>
</dbReference>
<organism evidence="6 7">
    <name type="scientific">Phytophthora aleatoria</name>
    <dbReference type="NCBI Taxonomy" id="2496075"/>
    <lineage>
        <taxon>Eukaryota</taxon>
        <taxon>Sar</taxon>
        <taxon>Stramenopiles</taxon>
        <taxon>Oomycota</taxon>
        <taxon>Peronosporomycetes</taxon>
        <taxon>Peronosporales</taxon>
        <taxon>Peronosporaceae</taxon>
        <taxon>Phytophthora</taxon>
    </lineage>
</organism>
<feature type="domain" description="RNA 3'-terminal phosphate cyclase" evidence="5">
    <location>
        <begin position="380"/>
        <end position="583"/>
    </location>
</feature>
<evidence type="ECO:0000313" key="6">
    <source>
        <dbReference type="EMBL" id="KAG6976039.1"/>
    </source>
</evidence>
<dbReference type="InterPro" id="IPR050891">
    <property type="entry name" value="TatD-type_Hydrolase"/>
</dbReference>
<evidence type="ECO:0000256" key="3">
    <source>
        <dbReference type="ARBA" id="ARBA00022801"/>
    </source>
</evidence>
<dbReference type="GO" id="GO:0046872">
    <property type="term" value="F:metal ion binding"/>
    <property type="evidence" value="ECO:0007669"/>
    <property type="project" value="UniProtKB-KW"/>
</dbReference>
<dbReference type="InterPro" id="IPR001130">
    <property type="entry name" value="TatD-like"/>
</dbReference>
<name>A0A8J5MI25_9STRA</name>
<evidence type="ECO:0000256" key="2">
    <source>
        <dbReference type="ARBA" id="ARBA00022723"/>
    </source>
</evidence>
<proteinExistence type="inferred from homology"/>
<reference evidence="6" key="1">
    <citation type="submission" date="2021-01" db="EMBL/GenBank/DDBJ databases">
        <title>Phytophthora aleatoria, a newly-described species from Pinus radiata is distinct from Phytophthora cactorum isolates based on comparative genomics.</title>
        <authorList>
            <person name="Mcdougal R."/>
            <person name="Panda P."/>
            <person name="Williams N."/>
            <person name="Studholme D.J."/>
        </authorList>
    </citation>
    <scope>NUCLEOTIDE SEQUENCE</scope>
    <source>
        <strain evidence="6">NZFS 4037</strain>
    </source>
</reference>
<dbReference type="GO" id="GO:0008310">
    <property type="term" value="F:single-stranded DNA 3'-5' DNA exonuclease activity"/>
    <property type="evidence" value="ECO:0007669"/>
    <property type="project" value="TreeGrafter"/>
</dbReference>
<dbReference type="FunFam" id="3.20.20.140:FF:000005">
    <property type="entry name" value="TatD family hydrolase"/>
    <property type="match status" value="1"/>
</dbReference>
<comment type="caution">
    <text evidence="6">The sequence shown here is derived from an EMBL/GenBank/DDBJ whole genome shotgun (WGS) entry which is preliminary data.</text>
</comment>
<evidence type="ECO:0000313" key="7">
    <source>
        <dbReference type="Proteomes" id="UP000709295"/>
    </source>
</evidence>
<dbReference type="AlphaFoldDB" id="A0A8J5MI25"/>
<feature type="region of interest" description="Disordered" evidence="4">
    <location>
        <begin position="673"/>
        <end position="695"/>
    </location>
</feature>
<keyword evidence="7" id="KW-1185">Reference proteome</keyword>
<dbReference type="PANTHER" id="PTHR10060:SF15">
    <property type="entry name" value="DEOXYRIBONUCLEASE TATDN1"/>
    <property type="match status" value="1"/>
</dbReference>
<comment type="similarity">
    <text evidence="1">Belongs to the metallo-dependent hydrolases superfamily. TatD-type hydrolase family.</text>
</comment>
<dbReference type="InterPro" id="IPR023797">
    <property type="entry name" value="RNA3'_phos_cyclase_dom"/>
</dbReference>
<feature type="domain" description="RNA 3'-terminal phosphate cyclase" evidence="5">
    <location>
        <begin position="308"/>
        <end position="361"/>
    </location>
</feature>
<accession>A0A8J5MI25</accession>
<dbReference type="EMBL" id="JAENGY010000042">
    <property type="protein sequence ID" value="KAG6976039.1"/>
    <property type="molecule type" value="Genomic_DNA"/>
</dbReference>
<evidence type="ECO:0000256" key="1">
    <source>
        <dbReference type="ARBA" id="ARBA00009275"/>
    </source>
</evidence>
<evidence type="ECO:0000259" key="5">
    <source>
        <dbReference type="Pfam" id="PF01137"/>
    </source>
</evidence>
<keyword evidence="2" id="KW-0479">Metal-binding</keyword>
<evidence type="ECO:0000256" key="4">
    <source>
        <dbReference type="SAM" id="MobiDB-lite"/>
    </source>
</evidence>
<dbReference type="PANTHER" id="PTHR10060">
    <property type="entry name" value="TATD FAMILY DEOXYRIBONUCLEASE"/>
    <property type="match status" value="1"/>
</dbReference>
<dbReference type="CDD" id="cd01310">
    <property type="entry name" value="TatD_DNAse"/>
    <property type="match status" value="1"/>
</dbReference>
<dbReference type="Pfam" id="PF01137">
    <property type="entry name" value="RTC"/>
    <property type="match status" value="2"/>
</dbReference>
<keyword evidence="3" id="KW-0378">Hydrolase</keyword>
<dbReference type="Proteomes" id="UP000709295">
    <property type="component" value="Unassembled WGS sequence"/>
</dbReference>
<dbReference type="Pfam" id="PF01026">
    <property type="entry name" value="TatD_DNase"/>
    <property type="match status" value="1"/>
</dbReference>
<gene>
    <name evidence="6" type="ORF">JG688_00001761</name>
</gene>
<sequence>MTGRSLVDIGANLTSGQFRLDLPQVLRRAKQAGVDNIVITGTSISESRSALQLAKHHAASSDVALFTTVGVHPHDAKRFDERSTIAEMRSIITGEDGGLVVAVGECGLDFNRDYSPRDVQVTAFRAQVALACELRMPLFVHEREAHGALVEVLQPFVESETLPPTVVHCFTGDESEMRKYLDMGFYIGLTGFVCMKPRGLEVKNMVPRIPIDQLMIETDAPYMYPYSVGRQKKRARCEPKDIAAVVQTLASCYGITEDEVARTTTENARRFFRLRGQQVNEEKVALPAEAQSENQEIEGSIVLNGGDGEGGGQLLRVATALAAVTQRVVRVHSIRANRKAPGLRNQHLSTIELVAALSAGGKLSVQCRLTYRWQYFADAPSPTIDFMQVPLRTLLARFGLAYNVEVSKRMFFPGGGPSGHVQVSVNPIDGEKTLQAIDLTESSTSVRRVFIRVTAFGSSVNENMAEHYASALKLAVRKTFTGVGKDLVMEVECIVETTAATNQKKKTFRPHKPKERTAVSALVVLETATNGLISLDRTVNVNESTASILADQMNSKLSEYLQSGACVDEHLADNAVVLMALAQAILLNNTERMFVFGGRGAQGEAFRDMFFFDLNAMAWLQVQWTTDCPAGRYGHAVASVDDEKMFVFGGWDGKKSMNDLWVFDSTTFTWRRPKCSGKPPSPRQNLSMEGLSGNEDSPPSLLLYGGYTVMPDALPVYNKDVYVFDVAAMAWSRPRLVGEYPPGTFGQSLNLAGAGSGAELAVLLGGWSGTERTPLFMGDKHVRELVRQESREQRLASSSNQREEKRKKRERKKQHERDLRAASSYARVLDVHNMEWHRVSAYGVAVANRYGHTSTLVGPHLFLFGGWDGNRALNQLVGGELSIAPEPDLVEDFSLMH</sequence>
<protein>
    <recommendedName>
        <fullName evidence="5">RNA 3'-terminal phosphate cyclase domain-containing protein</fullName>
    </recommendedName>
</protein>
<feature type="region of interest" description="Disordered" evidence="4">
    <location>
        <begin position="787"/>
        <end position="819"/>
    </location>
</feature>